<sequence length="183" mass="20030">MALHRLLNVSICFLVFFLVTIRCQISTTATATGSSTVRSSTTGSSNVTAGGETGNKTSSSNMTGIPFKGSMIFHLMAKKLNINTHFDITFNGTVGNPKGDTINVTVTSEKLNKTISIVVEPFVLDKEGKPLTPKNSTKDYYQRIQNSEFFNEWNTHETYRNTSKGNSTGNPSNELGVICFKFP</sequence>
<keyword evidence="4" id="KW-1185">Reference proteome</keyword>
<reference evidence="3" key="1">
    <citation type="submission" date="2020-08" db="EMBL/GenBank/DDBJ databases">
        <title>Multicomponent nature underlies the extraordinary mechanical properties of spider dragline silk.</title>
        <authorList>
            <person name="Kono N."/>
            <person name="Nakamura H."/>
            <person name="Mori M."/>
            <person name="Yoshida Y."/>
            <person name="Ohtoshi R."/>
            <person name="Malay A.D."/>
            <person name="Moran D.A.P."/>
            <person name="Tomita M."/>
            <person name="Numata K."/>
            <person name="Arakawa K."/>
        </authorList>
    </citation>
    <scope>NUCLEOTIDE SEQUENCE</scope>
</reference>
<dbReference type="Proteomes" id="UP000886998">
    <property type="component" value="Unassembled WGS sequence"/>
</dbReference>
<feature type="chain" id="PRO_5036460268" evidence="2">
    <location>
        <begin position="24"/>
        <end position="183"/>
    </location>
</feature>
<protein>
    <submittedName>
        <fullName evidence="3">Uncharacterized protein</fullName>
    </submittedName>
</protein>
<evidence type="ECO:0000313" key="3">
    <source>
        <dbReference type="EMBL" id="GFY55456.1"/>
    </source>
</evidence>
<accession>A0A8X7C3A5</accession>
<evidence type="ECO:0000256" key="1">
    <source>
        <dbReference type="SAM" id="MobiDB-lite"/>
    </source>
</evidence>
<gene>
    <name evidence="3" type="ORF">TNIN_352041</name>
</gene>
<feature type="compositionally biased region" description="Low complexity" evidence="1">
    <location>
        <begin position="34"/>
        <end position="48"/>
    </location>
</feature>
<feature type="region of interest" description="Disordered" evidence="1">
    <location>
        <begin position="34"/>
        <end position="62"/>
    </location>
</feature>
<evidence type="ECO:0000313" key="4">
    <source>
        <dbReference type="Proteomes" id="UP000886998"/>
    </source>
</evidence>
<dbReference type="OrthoDB" id="10393254at2759"/>
<evidence type="ECO:0000256" key="2">
    <source>
        <dbReference type="SAM" id="SignalP"/>
    </source>
</evidence>
<comment type="caution">
    <text evidence="3">The sequence shown here is derived from an EMBL/GenBank/DDBJ whole genome shotgun (WGS) entry which is preliminary data.</text>
</comment>
<keyword evidence="2" id="KW-0732">Signal</keyword>
<dbReference type="AlphaFoldDB" id="A0A8X7C3A5"/>
<feature type="signal peptide" evidence="2">
    <location>
        <begin position="1"/>
        <end position="23"/>
    </location>
</feature>
<proteinExistence type="predicted"/>
<organism evidence="3 4">
    <name type="scientific">Trichonephila inaurata madagascariensis</name>
    <dbReference type="NCBI Taxonomy" id="2747483"/>
    <lineage>
        <taxon>Eukaryota</taxon>
        <taxon>Metazoa</taxon>
        <taxon>Ecdysozoa</taxon>
        <taxon>Arthropoda</taxon>
        <taxon>Chelicerata</taxon>
        <taxon>Arachnida</taxon>
        <taxon>Araneae</taxon>
        <taxon>Araneomorphae</taxon>
        <taxon>Entelegynae</taxon>
        <taxon>Araneoidea</taxon>
        <taxon>Nephilidae</taxon>
        <taxon>Trichonephila</taxon>
        <taxon>Trichonephila inaurata</taxon>
    </lineage>
</organism>
<dbReference type="EMBL" id="BMAV01010395">
    <property type="protein sequence ID" value="GFY55456.1"/>
    <property type="molecule type" value="Genomic_DNA"/>
</dbReference>
<name>A0A8X7C3A5_9ARAC</name>